<dbReference type="AlphaFoldDB" id="A0A0M6YAP5"/>
<dbReference type="Gene3D" id="3.40.50.360">
    <property type="match status" value="1"/>
</dbReference>
<comment type="function">
    <text evidence="1 3">Probably involved in ribonucleotide reductase function.</text>
</comment>
<proteinExistence type="inferred from homology"/>
<evidence type="ECO:0000313" key="4">
    <source>
        <dbReference type="EMBL" id="CTQ46794.1"/>
    </source>
</evidence>
<dbReference type="EMBL" id="CXST01000004">
    <property type="protein sequence ID" value="CTQ46794.1"/>
    <property type="molecule type" value="Genomic_DNA"/>
</dbReference>
<organism evidence="4 5">
    <name type="scientific">Roseibium aggregatum</name>
    <dbReference type="NCBI Taxonomy" id="187304"/>
    <lineage>
        <taxon>Bacteria</taxon>
        <taxon>Pseudomonadati</taxon>
        <taxon>Pseudomonadota</taxon>
        <taxon>Alphaproteobacteria</taxon>
        <taxon>Hyphomicrobiales</taxon>
        <taxon>Stappiaceae</taxon>
        <taxon>Roseibium</taxon>
    </lineage>
</organism>
<dbReference type="OrthoDB" id="350535at2"/>
<dbReference type="NCBIfam" id="TIGR00333">
    <property type="entry name" value="nrdI"/>
    <property type="match status" value="1"/>
</dbReference>
<dbReference type="HAMAP" id="MF_00128">
    <property type="entry name" value="NrdI"/>
    <property type="match status" value="1"/>
</dbReference>
<sequence>MTRLVYFSSASGNTHRFIEKLGNPALRIPRNRSETLPVVHAPFLLILPTFSDGEGRGAVPGQVIRFLNDAANRSFLKGVIASGNRNFGAYFAYSGDVVSKKCGVPLLYRFELAGTETDLHRVQHGMTEFWKRQS</sequence>
<dbReference type="PANTHER" id="PTHR37297">
    <property type="entry name" value="PROTEIN NRDI"/>
    <property type="match status" value="1"/>
</dbReference>
<dbReference type="PANTHER" id="PTHR37297:SF1">
    <property type="entry name" value="PROTEIN NRDI"/>
    <property type="match status" value="1"/>
</dbReference>
<evidence type="ECO:0000256" key="1">
    <source>
        <dbReference type="ARBA" id="ARBA00003999"/>
    </source>
</evidence>
<evidence type="ECO:0000256" key="3">
    <source>
        <dbReference type="HAMAP-Rule" id="MF_00128"/>
    </source>
</evidence>
<dbReference type="Pfam" id="PF07972">
    <property type="entry name" value="Flavodoxin_NdrI"/>
    <property type="match status" value="1"/>
</dbReference>
<evidence type="ECO:0000256" key="2">
    <source>
        <dbReference type="ARBA" id="ARBA00009942"/>
    </source>
</evidence>
<dbReference type="InterPro" id="IPR020852">
    <property type="entry name" value="RNR_Ib_NrdI_bac"/>
</dbReference>
<keyword evidence="5" id="KW-1185">Reference proteome</keyword>
<dbReference type="Proteomes" id="UP000048926">
    <property type="component" value="Unassembled WGS sequence"/>
</dbReference>
<dbReference type="PIRSF" id="PIRSF005087">
    <property type="entry name" value="NrdI"/>
    <property type="match status" value="1"/>
</dbReference>
<dbReference type="RefSeq" id="WP_055660870.1">
    <property type="nucleotide sequence ID" value="NZ_CXST01000004.1"/>
</dbReference>
<dbReference type="InterPro" id="IPR029039">
    <property type="entry name" value="Flavoprotein-like_sf"/>
</dbReference>
<comment type="similarity">
    <text evidence="2 3">Belongs to the NrdI family.</text>
</comment>
<evidence type="ECO:0000313" key="5">
    <source>
        <dbReference type="Proteomes" id="UP000048926"/>
    </source>
</evidence>
<gene>
    <name evidence="3" type="primary">nrdI</name>
    <name evidence="4" type="ORF">LAL4801_05253</name>
</gene>
<reference evidence="5" key="1">
    <citation type="submission" date="2015-07" db="EMBL/GenBank/DDBJ databases">
        <authorList>
            <person name="Rodrigo-Torres Lidia"/>
            <person name="Arahal R.David."/>
        </authorList>
    </citation>
    <scope>NUCLEOTIDE SEQUENCE [LARGE SCALE GENOMIC DNA]</scope>
    <source>
        <strain evidence="5">CECT 4801</strain>
    </source>
</reference>
<protein>
    <recommendedName>
        <fullName evidence="3">Protein NrdI</fullName>
    </recommendedName>
</protein>
<name>A0A0M6YAP5_9HYPH</name>
<dbReference type="SUPFAM" id="SSF52218">
    <property type="entry name" value="Flavoproteins"/>
    <property type="match status" value="1"/>
</dbReference>
<dbReference type="GO" id="GO:0010181">
    <property type="term" value="F:FMN binding"/>
    <property type="evidence" value="ECO:0007669"/>
    <property type="project" value="InterPro"/>
</dbReference>
<accession>A0A0M6YAP5</accession>
<dbReference type="InterPro" id="IPR004465">
    <property type="entry name" value="RNR_NrdI"/>
</dbReference>